<dbReference type="Pfam" id="PF10740">
    <property type="entry name" value="DUF2529"/>
    <property type="match status" value="1"/>
</dbReference>
<gene>
    <name evidence="2" type="ORF">F4V44_00105</name>
</gene>
<sequence length="174" mass="19000">MLKIFATQLNGLFTKIREEQMEEIEDGARLLAQAVISDGRIYIFGADEMTAVAIEAAKGAEPLTHAAVLTSDMIETVSGVDRVLLVTRYSTDQEALNIAKKLAEKGISFITLSTHQESDKESITDFADVSIDLSLHKGLVPADDGGRIGFPFSMAALYAYYGLKFTIDEILADY</sequence>
<dbReference type="RefSeq" id="WP_150437954.1">
    <property type="nucleotide sequence ID" value="NZ_VYKL01000001.1"/>
</dbReference>
<dbReference type="SUPFAM" id="SSF53697">
    <property type="entry name" value="SIS domain"/>
    <property type="match status" value="1"/>
</dbReference>
<dbReference type="GO" id="GO:1901135">
    <property type="term" value="P:carbohydrate derivative metabolic process"/>
    <property type="evidence" value="ECO:0007669"/>
    <property type="project" value="InterPro"/>
</dbReference>
<name>A0A5J5I6J1_9BACI</name>
<dbReference type="Gene3D" id="3.40.50.10490">
    <property type="entry name" value="Glucose-6-phosphate isomerase like protein, domain 1"/>
    <property type="match status" value="1"/>
</dbReference>
<keyword evidence="3" id="KW-1185">Reference proteome</keyword>
<accession>A0A5J5I6J1</accession>
<dbReference type="GO" id="GO:0097367">
    <property type="term" value="F:carbohydrate derivative binding"/>
    <property type="evidence" value="ECO:0007669"/>
    <property type="project" value="InterPro"/>
</dbReference>
<evidence type="ECO:0000313" key="2">
    <source>
        <dbReference type="EMBL" id="KAA9032826.1"/>
    </source>
</evidence>
<protein>
    <submittedName>
        <fullName evidence="2">DUF2529 domain-containing protein</fullName>
    </submittedName>
</protein>
<evidence type="ECO:0000259" key="1">
    <source>
        <dbReference type="Pfam" id="PF10740"/>
    </source>
</evidence>
<organism evidence="2 3">
    <name type="scientific">Niallia endozanthoxylica</name>
    <dbReference type="NCBI Taxonomy" id="2036016"/>
    <lineage>
        <taxon>Bacteria</taxon>
        <taxon>Bacillati</taxon>
        <taxon>Bacillota</taxon>
        <taxon>Bacilli</taxon>
        <taxon>Bacillales</taxon>
        <taxon>Bacillaceae</taxon>
        <taxon>Niallia</taxon>
    </lineage>
</organism>
<evidence type="ECO:0000313" key="3">
    <source>
        <dbReference type="Proteomes" id="UP000326671"/>
    </source>
</evidence>
<dbReference type="InterPro" id="IPR019676">
    <property type="entry name" value="DUF2529"/>
</dbReference>
<reference evidence="2 3" key="1">
    <citation type="submission" date="2019-09" db="EMBL/GenBank/DDBJ databases">
        <title>Whole genome sequences of isolates from the Mars Exploration Rovers.</title>
        <authorList>
            <person name="Seuylemezian A."/>
            <person name="Vaishampayan P."/>
        </authorList>
    </citation>
    <scope>NUCLEOTIDE SEQUENCE [LARGE SCALE GENOMIC DNA]</scope>
    <source>
        <strain evidence="2 3">MER_TA_151</strain>
    </source>
</reference>
<comment type="caution">
    <text evidence="2">The sequence shown here is derived from an EMBL/GenBank/DDBJ whole genome shotgun (WGS) entry which is preliminary data.</text>
</comment>
<dbReference type="OrthoDB" id="2737584at2"/>
<proteinExistence type="predicted"/>
<dbReference type="InterPro" id="IPR046348">
    <property type="entry name" value="SIS_dom_sf"/>
</dbReference>
<dbReference type="EMBL" id="VYKL01000001">
    <property type="protein sequence ID" value="KAA9032826.1"/>
    <property type="molecule type" value="Genomic_DNA"/>
</dbReference>
<dbReference type="Proteomes" id="UP000326671">
    <property type="component" value="Unassembled WGS sequence"/>
</dbReference>
<feature type="domain" description="DUF2529" evidence="1">
    <location>
        <begin position="1"/>
        <end position="171"/>
    </location>
</feature>
<dbReference type="AlphaFoldDB" id="A0A5J5I6J1"/>